<sequence length="339" mass="37468">MEKARKDEQKMNQKQIIGAVVAAGLFIVTGVSSVLTNTLSERMLADTAKKTEDALLGGNTTTLPGEPYIGIVAVEGTIQEQTSSNGIFDTVAGYQHDTTLDYIDRMMEDQKNQGILLRVDSPGGTVYESEELYRKLVAYKEETGRPVWTYMEHYAASGGYYISAPSDKIYANPNTTTGSIGVIMSGYDMSGLYEKLGIRSVSITSGKNKDMSKLTEEQIAIYQSSVDESFDRFVEIVADGRKMTEETVREIADGRTYTAKQAKANGLIDEISLYEEMQEAMEQETGCTTFYEPEQGVSPLASLFSKLETLKPKSEAEVLTEWNEDLGSGVLMYYAEQLQ</sequence>
<dbReference type="InterPro" id="IPR047272">
    <property type="entry name" value="S49_SppA_C"/>
</dbReference>
<comment type="similarity">
    <text evidence="1">Belongs to the peptidase S49 family.</text>
</comment>
<evidence type="ECO:0000256" key="1">
    <source>
        <dbReference type="ARBA" id="ARBA00008683"/>
    </source>
</evidence>
<evidence type="ECO:0000256" key="4">
    <source>
        <dbReference type="ARBA" id="ARBA00022825"/>
    </source>
</evidence>
<feature type="domain" description="Peptidase S49" evidence="6">
    <location>
        <begin position="142"/>
        <end position="286"/>
    </location>
</feature>
<accession>A0ABQ0QVT1</accession>
<dbReference type="InterPro" id="IPR002142">
    <property type="entry name" value="Peptidase_S49"/>
</dbReference>
<evidence type="ECO:0000256" key="3">
    <source>
        <dbReference type="ARBA" id="ARBA00022801"/>
    </source>
</evidence>
<evidence type="ECO:0000259" key="6">
    <source>
        <dbReference type="Pfam" id="PF01343"/>
    </source>
</evidence>
<reference evidence="7 8" key="1">
    <citation type="journal article" date="2018" name="Int. J. Syst. Evol. Microbiol.">
        <title>Draft Genome Sequence of Faecalimonas umbilicata JCM 30896T, an Acetate-Producing Bacterium Isolated from Human Feces.</title>
        <authorList>
            <person name="Sakamoto M."/>
            <person name="Ikeyama N."/>
            <person name="Yuki M."/>
            <person name="Ohkuma M."/>
        </authorList>
    </citation>
    <scope>NUCLEOTIDE SEQUENCE [LARGE SCALE GENOMIC DNA]</scope>
    <source>
        <strain evidence="7 8">EGH7</strain>
    </source>
</reference>
<dbReference type="Pfam" id="PF01343">
    <property type="entry name" value="Peptidase_S49"/>
    <property type="match status" value="1"/>
</dbReference>
<feature type="transmembrane region" description="Helical" evidence="5">
    <location>
        <begin position="16"/>
        <end position="35"/>
    </location>
</feature>
<dbReference type="EMBL" id="BHEO01000002">
    <property type="protein sequence ID" value="GBU04486.1"/>
    <property type="molecule type" value="Genomic_DNA"/>
</dbReference>
<keyword evidence="8" id="KW-1185">Reference proteome</keyword>
<keyword evidence="3" id="KW-0378">Hydrolase</keyword>
<gene>
    <name evidence="7" type="ORF">FAEUMB_10270</name>
</gene>
<keyword evidence="5" id="KW-0812">Transmembrane</keyword>
<keyword evidence="5" id="KW-1133">Transmembrane helix</keyword>
<dbReference type="InterPro" id="IPR004635">
    <property type="entry name" value="Pept_S49_SppA"/>
</dbReference>
<keyword evidence="2" id="KW-0645">Protease</keyword>
<keyword evidence="5" id="KW-0472">Membrane</keyword>
<dbReference type="NCBIfam" id="TIGR00706">
    <property type="entry name" value="SppA_dom"/>
    <property type="match status" value="1"/>
</dbReference>
<organism evidence="7 8">
    <name type="scientific">Faecalimonas umbilicata</name>
    <dbReference type="NCBI Taxonomy" id="1912855"/>
    <lineage>
        <taxon>Bacteria</taxon>
        <taxon>Bacillati</taxon>
        <taxon>Bacillota</taxon>
        <taxon>Clostridia</taxon>
        <taxon>Lachnospirales</taxon>
        <taxon>Lachnospiraceae</taxon>
        <taxon>Faecalimonas</taxon>
    </lineage>
</organism>
<dbReference type="Gene3D" id="3.90.226.10">
    <property type="entry name" value="2-enoyl-CoA Hydratase, Chain A, domain 1"/>
    <property type="match status" value="2"/>
</dbReference>
<evidence type="ECO:0000313" key="7">
    <source>
        <dbReference type="EMBL" id="GBU04486.1"/>
    </source>
</evidence>
<dbReference type="CDD" id="cd07023">
    <property type="entry name" value="S49_Sppa_N_C"/>
    <property type="match status" value="1"/>
</dbReference>
<evidence type="ECO:0000256" key="5">
    <source>
        <dbReference type="SAM" id="Phobius"/>
    </source>
</evidence>
<evidence type="ECO:0000313" key="8">
    <source>
        <dbReference type="Proteomes" id="UP000702954"/>
    </source>
</evidence>
<dbReference type="PANTHER" id="PTHR42987:SF7">
    <property type="entry name" value="SIGNAL PEPTIDE PEPTIDASE SPPA-RELATED"/>
    <property type="match status" value="1"/>
</dbReference>
<comment type="caution">
    <text evidence="7">The sequence shown here is derived from an EMBL/GenBank/DDBJ whole genome shotgun (WGS) entry which is preliminary data.</text>
</comment>
<name>A0ABQ0QVT1_9FIRM</name>
<dbReference type="InterPro" id="IPR029045">
    <property type="entry name" value="ClpP/crotonase-like_dom_sf"/>
</dbReference>
<dbReference type="PANTHER" id="PTHR42987">
    <property type="entry name" value="PEPTIDASE S49"/>
    <property type="match status" value="1"/>
</dbReference>
<dbReference type="SUPFAM" id="SSF52096">
    <property type="entry name" value="ClpP/crotonase"/>
    <property type="match status" value="1"/>
</dbReference>
<evidence type="ECO:0000256" key="2">
    <source>
        <dbReference type="ARBA" id="ARBA00022670"/>
    </source>
</evidence>
<dbReference type="Proteomes" id="UP000702954">
    <property type="component" value="Unassembled WGS sequence"/>
</dbReference>
<protein>
    <submittedName>
        <fullName evidence="7">Peptidase</fullName>
    </submittedName>
</protein>
<proteinExistence type="inferred from homology"/>
<keyword evidence="4" id="KW-0720">Serine protease</keyword>